<evidence type="ECO:0000256" key="2">
    <source>
        <dbReference type="ARBA" id="ARBA00023235"/>
    </source>
</evidence>
<protein>
    <submittedName>
        <fullName evidence="3">RpiB/LacA/LacB family sugar-phosphate isomerase</fullName>
    </submittedName>
</protein>
<dbReference type="SUPFAM" id="SSF89623">
    <property type="entry name" value="Ribose/Galactose isomerase RpiB/AlsB"/>
    <property type="match status" value="1"/>
</dbReference>
<dbReference type="NCBIfam" id="NF004051">
    <property type="entry name" value="PRK05571.1"/>
    <property type="match status" value="1"/>
</dbReference>
<proteinExistence type="inferred from homology"/>
<dbReference type="Proteomes" id="UP001072034">
    <property type="component" value="Unassembled WGS sequence"/>
</dbReference>
<dbReference type="PANTHER" id="PTHR43732:SF1">
    <property type="entry name" value="RIBOSE 5-PHOSPHATE ISOMERASE"/>
    <property type="match status" value="1"/>
</dbReference>
<evidence type="ECO:0000313" key="3">
    <source>
        <dbReference type="EMBL" id="MCZ0859323.1"/>
    </source>
</evidence>
<keyword evidence="2 3" id="KW-0413">Isomerase</keyword>
<comment type="similarity">
    <text evidence="1">Belongs to the LacAB/RpiB family.</text>
</comment>
<dbReference type="PANTHER" id="PTHR43732">
    <property type="entry name" value="RIBOSE 5-PHOSPHATE ISOMERASE-RELATED"/>
    <property type="match status" value="1"/>
</dbReference>
<dbReference type="InterPro" id="IPR051812">
    <property type="entry name" value="SPI_LacAB/RpiB"/>
</dbReference>
<dbReference type="RefSeq" id="WP_043564733.1">
    <property type="nucleotide sequence ID" value="NZ_CAJPNG010000026.1"/>
</dbReference>
<sequence length="147" mass="15427">MKLAFGCDPNAQELKTVLIREAQNLGHEVVDYPSDDPIYANVAIAVASDVAVGRADRGVLVCGTGIGVSIAANKVPGAYCACVADVYQAQRATLSNNANIIAMGSLVLGAETAKLCLREYLANTFDPGSRSGPKVDRIREYESTAHG</sequence>
<dbReference type="Gene3D" id="3.40.1400.10">
    <property type="entry name" value="Sugar-phosphate isomerase, RpiB/LacA/LacB"/>
    <property type="match status" value="1"/>
</dbReference>
<dbReference type="InterPro" id="IPR036569">
    <property type="entry name" value="RpiB_LacA_LacB_sf"/>
</dbReference>
<dbReference type="Pfam" id="PF02502">
    <property type="entry name" value="LacAB_rpiB"/>
    <property type="match status" value="1"/>
</dbReference>
<dbReference type="NCBIfam" id="TIGR00689">
    <property type="entry name" value="rpiB_lacA_lacB"/>
    <property type="match status" value="1"/>
</dbReference>
<dbReference type="EMBL" id="JAPTMY010000047">
    <property type="protein sequence ID" value="MCZ0859323.1"/>
    <property type="molecule type" value="Genomic_DNA"/>
</dbReference>
<comment type="caution">
    <text evidence="3">The sequence shown here is derived from an EMBL/GenBank/DDBJ whole genome shotgun (WGS) entry which is preliminary data.</text>
</comment>
<evidence type="ECO:0000313" key="4">
    <source>
        <dbReference type="Proteomes" id="UP001072034"/>
    </source>
</evidence>
<keyword evidence="4" id="KW-1185">Reference proteome</keyword>
<organism evidence="3 4">
    <name type="scientific">Actinomyces israelii</name>
    <dbReference type="NCBI Taxonomy" id="1659"/>
    <lineage>
        <taxon>Bacteria</taxon>
        <taxon>Bacillati</taxon>
        <taxon>Actinomycetota</taxon>
        <taxon>Actinomycetes</taxon>
        <taxon>Actinomycetales</taxon>
        <taxon>Actinomycetaceae</taxon>
        <taxon>Actinomyces</taxon>
    </lineage>
</organism>
<dbReference type="InterPro" id="IPR003500">
    <property type="entry name" value="RpiB_LacA_LacB"/>
</dbReference>
<dbReference type="GO" id="GO:0016853">
    <property type="term" value="F:isomerase activity"/>
    <property type="evidence" value="ECO:0007669"/>
    <property type="project" value="UniProtKB-KW"/>
</dbReference>
<reference evidence="3" key="1">
    <citation type="submission" date="2022-10" db="EMBL/GenBank/DDBJ databases">
        <title>Genome sequence of Actinomyces israelii ATCC 10048.</title>
        <authorList>
            <person name="Watt R.M."/>
            <person name="Tong W.M."/>
        </authorList>
    </citation>
    <scope>NUCLEOTIDE SEQUENCE</scope>
    <source>
        <strain evidence="3">ATCC 10048</strain>
    </source>
</reference>
<dbReference type="PIRSF" id="PIRSF005384">
    <property type="entry name" value="RpiB_LacA_B"/>
    <property type="match status" value="1"/>
</dbReference>
<gene>
    <name evidence="3" type="ORF">OHJ16_14890</name>
</gene>
<accession>A0ABT4IDZ0</accession>
<name>A0ABT4IDZ0_9ACTO</name>
<evidence type="ECO:0000256" key="1">
    <source>
        <dbReference type="ARBA" id="ARBA00008754"/>
    </source>
</evidence>